<dbReference type="AlphaFoldDB" id="A0A0G1CGD8"/>
<dbReference type="SUPFAM" id="SSF82784">
    <property type="entry name" value="OsmC-like"/>
    <property type="match status" value="1"/>
</dbReference>
<dbReference type="InterPro" id="IPR036102">
    <property type="entry name" value="OsmC/Ohrsf"/>
</dbReference>
<proteinExistence type="predicted"/>
<comment type="caution">
    <text evidence="1">The sequence shown here is derived from an EMBL/GenBank/DDBJ whole genome shotgun (WGS) entry which is preliminary data.</text>
</comment>
<dbReference type="InterPro" id="IPR052924">
    <property type="entry name" value="OsmC/Ohr_hydroprdx_reductase"/>
</dbReference>
<protein>
    <submittedName>
        <fullName evidence="1">OsmC family protein</fullName>
    </submittedName>
</protein>
<accession>A0A0G1CGD8</accession>
<dbReference type="InterPro" id="IPR003718">
    <property type="entry name" value="OsmC/Ohr_fam"/>
</dbReference>
<name>A0A0G1CGD8_9BACT</name>
<dbReference type="PATRIC" id="fig|1618436.3.peg.881"/>
<dbReference type="PANTHER" id="PTHR35368:SF1">
    <property type="entry name" value="HYDROPEROXIDE REDUCTASE"/>
    <property type="match status" value="1"/>
</dbReference>
<dbReference type="Proteomes" id="UP000034543">
    <property type="component" value="Unassembled WGS sequence"/>
</dbReference>
<evidence type="ECO:0000313" key="2">
    <source>
        <dbReference type="Proteomes" id="UP000034543"/>
    </source>
</evidence>
<dbReference type="Pfam" id="PF02566">
    <property type="entry name" value="OsmC"/>
    <property type="match status" value="1"/>
</dbReference>
<dbReference type="Gene3D" id="3.30.300.20">
    <property type="match status" value="1"/>
</dbReference>
<dbReference type="STRING" id="1618436.UV59_C0017G0007"/>
<reference evidence="1 2" key="1">
    <citation type="journal article" date="2015" name="Nature">
        <title>rRNA introns, odd ribosomes, and small enigmatic genomes across a large radiation of phyla.</title>
        <authorList>
            <person name="Brown C.T."/>
            <person name="Hug L.A."/>
            <person name="Thomas B.C."/>
            <person name="Sharon I."/>
            <person name="Castelle C.J."/>
            <person name="Singh A."/>
            <person name="Wilkins M.J."/>
            <person name="Williams K.H."/>
            <person name="Banfield J.F."/>
        </authorList>
    </citation>
    <scope>NUCLEOTIDE SEQUENCE [LARGE SCALE GENOMIC DNA]</scope>
</reference>
<dbReference type="PANTHER" id="PTHR35368">
    <property type="entry name" value="HYDROPEROXIDE REDUCTASE"/>
    <property type="match status" value="1"/>
</dbReference>
<dbReference type="EMBL" id="LCFB01000017">
    <property type="protein sequence ID" value="KKS84554.1"/>
    <property type="molecule type" value="Genomic_DNA"/>
</dbReference>
<evidence type="ECO:0000313" key="1">
    <source>
        <dbReference type="EMBL" id="KKS84554.1"/>
    </source>
</evidence>
<sequence>MTNNVVNGVNVDQLVQTVNLIKDKPDIAKFTFRAKNEWINGGHSKTTIGGFYGAGQEDSSRKEPFVLEGDEPSILLGENHGPNAVEAVLYALASCLAVGFVYNATAKGIKVESLEFNLEGDLDLHGFLGLSETIRPGYQNIKVNYKVKADASREKLEELCEYVQKTSPVLDIIKNPVSVSINLQ</sequence>
<organism evidence="1 2">
    <name type="scientific">Candidatus Gottesmanbacteria bacterium GW2011_GWA1_43_11</name>
    <dbReference type="NCBI Taxonomy" id="1618436"/>
    <lineage>
        <taxon>Bacteria</taxon>
        <taxon>Candidatus Gottesmaniibacteriota</taxon>
    </lineage>
</organism>
<dbReference type="InterPro" id="IPR015946">
    <property type="entry name" value="KH_dom-like_a/b"/>
</dbReference>
<gene>
    <name evidence="1" type="ORF">UV59_C0017G0007</name>
</gene>